<dbReference type="PANTHER" id="PTHR30273">
    <property type="entry name" value="PERIPLASMIC SIGNAL SENSOR AND SIGMA FACTOR ACTIVATOR FECR-RELATED"/>
    <property type="match status" value="1"/>
</dbReference>
<feature type="transmembrane region" description="Helical" evidence="1">
    <location>
        <begin position="88"/>
        <end position="106"/>
    </location>
</feature>
<accession>A0ABT8WWU7</accession>
<gene>
    <name evidence="4" type="ORF">Q4Q39_00275</name>
</gene>
<evidence type="ECO:0000313" key="4">
    <source>
        <dbReference type="EMBL" id="MDO5985825.1"/>
    </source>
</evidence>
<proteinExistence type="predicted"/>
<evidence type="ECO:0000256" key="1">
    <source>
        <dbReference type="SAM" id="Phobius"/>
    </source>
</evidence>
<dbReference type="Pfam" id="PF04773">
    <property type="entry name" value="FecR"/>
    <property type="match status" value="1"/>
</dbReference>
<keyword evidence="1" id="KW-0812">Transmembrane</keyword>
<dbReference type="Proteomes" id="UP001176891">
    <property type="component" value="Unassembled WGS sequence"/>
</dbReference>
<name>A0ABT8WWU7_9FLAO</name>
<dbReference type="Pfam" id="PF16344">
    <property type="entry name" value="FecR_C"/>
    <property type="match status" value="1"/>
</dbReference>
<evidence type="ECO:0000313" key="5">
    <source>
        <dbReference type="Proteomes" id="UP001176891"/>
    </source>
</evidence>
<dbReference type="Gene3D" id="2.60.120.1440">
    <property type="match status" value="1"/>
</dbReference>
<dbReference type="EMBL" id="JAUOEM010000001">
    <property type="protein sequence ID" value="MDO5985825.1"/>
    <property type="molecule type" value="Genomic_DNA"/>
</dbReference>
<sequence length="388" mass="44003">MELVKLITKKLDGTISKKEEIALNNWLEHSKNNRALFFKIKDLKNKGVNISEIENFNLETGWNAILQKYEAKKKKANSNFKFRSVHKYAAIFLGFSLISFSVYNYTFTNETTLLIPDSNAITLKLDSGEVKVLNTSSSHDITDAKGNVLGSKEGNKLDYKATANTEKLVYNTLSIPYGKTFEITLSDGTKVNLNAGSTIKYPIKFLKGKKRKVFLTGEAFFDVSEDKVHPFIVKTTKMNVTVLGTEFNVSAYPEDNIINTVLVEGSVSLGKSIKGNAQNKEIIRLEPNQKASWNKKSNKVKVRTVDTDIYTSWIGGRLVIKNMPFRNIIKKLERKYNVTIQNNYKEIGNYKFTASFDVETIEKVLSSFSENKAFKFERTDNTIIIDKL</sequence>
<dbReference type="InterPro" id="IPR032508">
    <property type="entry name" value="FecR_C"/>
</dbReference>
<evidence type="ECO:0000259" key="2">
    <source>
        <dbReference type="Pfam" id="PF04773"/>
    </source>
</evidence>
<keyword evidence="5" id="KW-1185">Reference proteome</keyword>
<dbReference type="InterPro" id="IPR012373">
    <property type="entry name" value="Ferrdict_sens_TM"/>
</dbReference>
<keyword evidence="1" id="KW-1133">Transmembrane helix</keyword>
<reference evidence="4" key="1">
    <citation type="submission" date="2023-07" db="EMBL/GenBank/DDBJ databases">
        <title>Two novel species in the genus Flavivirga.</title>
        <authorList>
            <person name="Kwon K."/>
        </authorList>
    </citation>
    <scope>NUCLEOTIDE SEQUENCE</scope>
    <source>
        <strain evidence="4">KACC 14157</strain>
    </source>
</reference>
<evidence type="ECO:0000259" key="3">
    <source>
        <dbReference type="Pfam" id="PF16344"/>
    </source>
</evidence>
<dbReference type="PANTHER" id="PTHR30273:SF2">
    <property type="entry name" value="PROTEIN FECR"/>
    <property type="match status" value="1"/>
</dbReference>
<comment type="caution">
    <text evidence="4">The sequence shown here is derived from an EMBL/GenBank/DDBJ whole genome shotgun (WGS) entry which is preliminary data.</text>
</comment>
<feature type="domain" description="FecR protein" evidence="2">
    <location>
        <begin position="176"/>
        <end position="267"/>
    </location>
</feature>
<protein>
    <submittedName>
        <fullName evidence="4">FecR domain-containing protein</fullName>
    </submittedName>
</protein>
<dbReference type="Gene3D" id="3.55.50.30">
    <property type="match status" value="1"/>
</dbReference>
<feature type="domain" description="Protein FecR C-terminal" evidence="3">
    <location>
        <begin position="317"/>
        <end position="385"/>
    </location>
</feature>
<dbReference type="InterPro" id="IPR006860">
    <property type="entry name" value="FecR"/>
</dbReference>
<organism evidence="4 5">
    <name type="scientific">Flavivirga amylovorans</name>
    <dbReference type="NCBI Taxonomy" id="870486"/>
    <lineage>
        <taxon>Bacteria</taxon>
        <taxon>Pseudomonadati</taxon>
        <taxon>Bacteroidota</taxon>
        <taxon>Flavobacteriia</taxon>
        <taxon>Flavobacteriales</taxon>
        <taxon>Flavobacteriaceae</taxon>
        <taxon>Flavivirga</taxon>
    </lineage>
</organism>
<dbReference type="RefSeq" id="WP_303280371.1">
    <property type="nucleotide sequence ID" value="NZ_BAABCZ010000016.1"/>
</dbReference>
<keyword evidence="1" id="KW-0472">Membrane</keyword>